<evidence type="ECO:0000256" key="6">
    <source>
        <dbReference type="ARBA" id="ARBA00023136"/>
    </source>
</evidence>
<evidence type="ECO:0000256" key="1">
    <source>
        <dbReference type="ARBA" id="ARBA00004651"/>
    </source>
</evidence>
<feature type="transmembrane region" description="Helical" evidence="7">
    <location>
        <begin position="20"/>
        <end position="42"/>
    </location>
</feature>
<dbReference type="SUPFAM" id="SSF161098">
    <property type="entry name" value="MetI-like"/>
    <property type="match status" value="1"/>
</dbReference>
<dbReference type="Gene3D" id="1.10.3720.10">
    <property type="entry name" value="MetI-like"/>
    <property type="match status" value="1"/>
</dbReference>
<dbReference type="EMBL" id="JAGJCF010000009">
    <property type="protein sequence ID" value="MBP0616582.1"/>
    <property type="molecule type" value="Genomic_DNA"/>
</dbReference>
<dbReference type="PANTHER" id="PTHR43744:SF12">
    <property type="entry name" value="ABC TRANSPORTER PERMEASE PROTEIN MG189-RELATED"/>
    <property type="match status" value="1"/>
</dbReference>
<evidence type="ECO:0000256" key="5">
    <source>
        <dbReference type="ARBA" id="ARBA00022989"/>
    </source>
</evidence>
<keyword evidence="5 7" id="KW-1133">Transmembrane helix</keyword>
<dbReference type="Proteomes" id="UP000678276">
    <property type="component" value="Unassembled WGS sequence"/>
</dbReference>
<comment type="similarity">
    <text evidence="7">Belongs to the binding-protein-dependent transport system permease family.</text>
</comment>
<dbReference type="InterPro" id="IPR000515">
    <property type="entry name" value="MetI-like"/>
</dbReference>
<dbReference type="CDD" id="cd06261">
    <property type="entry name" value="TM_PBP2"/>
    <property type="match status" value="1"/>
</dbReference>
<keyword evidence="4 7" id="KW-0812">Transmembrane</keyword>
<feature type="transmembrane region" description="Helical" evidence="7">
    <location>
        <begin position="216"/>
        <end position="234"/>
    </location>
</feature>
<evidence type="ECO:0000256" key="4">
    <source>
        <dbReference type="ARBA" id="ARBA00022692"/>
    </source>
</evidence>
<name>A0ABS4BJ61_9HYPH</name>
<keyword evidence="10" id="KW-1185">Reference proteome</keyword>
<keyword evidence="2 7" id="KW-0813">Transport</keyword>
<dbReference type="InterPro" id="IPR035906">
    <property type="entry name" value="MetI-like_sf"/>
</dbReference>
<feature type="transmembrane region" description="Helical" evidence="7">
    <location>
        <begin position="255"/>
        <end position="278"/>
    </location>
</feature>
<reference evidence="9 10" key="1">
    <citation type="submission" date="2021-04" db="EMBL/GenBank/DDBJ databases">
        <title>Whole genome sequence of Jiella sp. KSK16Y-1.</title>
        <authorList>
            <person name="Tuo L."/>
        </authorList>
    </citation>
    <scope>NUCLEOTIDE SEQUENCE [LARGE SCALE GENOMIC DNA]</scope>
    <source>
        <strain evidence="9 10">KSK16Y-1</strain>
    </source>
</reference>
<sequence length="348" mass="39462">MVWSFISRTRGRDRFDVTDWLTWGYLIFGIALMFGPVLWVAMSSFKTEAALSEYPPSFLPLAPQTAMVKGYDKPLPLYEITGGEHKGEVLAQIRRIGLNAQMVDPQNPGERINVKIGDRTPKREFAMAWGNYTKLFQRFDFMRYFWNSVFITVVATIITVIFNSMAAFALAKYKFRGRTTVFVLIIATLMIPPTINLVPIYLVVNELGLVNTPWGVIWPAVATPTGVFLLRQYMLTIPDDLLDAARMDHASEWRVYWRIVLPLAAPAIAVLVIFSVMWRWNEFLWPLIVLTRSEEFTLQLALNAFQGDLQTSWSGILAMTVLTLLPITIVFALLQKNITAGIAQSGVK</sequence>
<keyword evidence="3" id="KW-1003">Cell membrane</keyword>
<accession>A0ABS4BJ61</accession>
<proteinExistence type="inferred from homology"/>
<evidence type="ECO:0000313" key="9">
    <source>
        <dbReference type="EMBL" id="MBP0616582.1"/>
    </source>
</evidence>
<evidence type="ECO:0000256" key="7">
    <source>
        <dbReference type="RuleBase" id="RU363032"/>
    </source>
</evidence>
<comment type="caution">
    <text evidence="9">The sequence shown here is derived from an EMBL/GenBank/DDBJ whole genome shotgun (WGS) entry which is preliminary data.</text>
</comment>
<dbReference type="Pfam" id="PF00528">
    <property type="entry name" value="BPD_transp_1"/>
    <property type="match status" value="1"/>
</dbReference>
<dbReference type="PROSITE" id="PS50928">
    <property type="entry name" value="ABC_TM1"/>
    <property type="match status" value="1"/>
</dbReference>
<organism evidence="9 10">
    <name type="scientific">Jiella mangrovi</name>
    <dbReference type="NCBI Taxonomy" id="2821407"/>
    <lineage>
        <taxon>Bacteria</taxon>
        <taxon>Pseudomonadati</taxon>
        <taxon>Pseudomonadota</taxon>
        <taxon>Alphaproteobacteria</taxon>
        <taxon>Hyphomicrobiales</taxon>
        <taxon>Aurantimonadaceae</taxon>
        <taxon>Jiella</taxon>
    </lineage>
</organism>
<evidence type="ECO:0000259" key="8">
    <source>
        <dbReference type="PROSITE" id="PS50928"/>
    </source>
</evidence>
<dbReference type="RefSeq" id="WP_209595072.1">
    <property type="nucleotide sequence ID" value="NZ_JAGJCF010000009.1"/>
</dbReference>
<feature type="transmembrane region" description="Helical" evidence="7">
    <location>
        <begin position="144"/>
        <end position="169"/>
    </location>
</feature>
<dbReference type="PANTHER" id="PTHR43744">
    <property type="entry name" value="ABC TRANSPORTER PERMEASE PROTEIN MG189-RELATED-RELATED"/>
    <property type="match status" value="1"/>
</dbReference>
<feature type="domain" description="ABC transmembrane type-1" evidence="8">
    <location>
        <begin position="145"/>
        <end position="334"/>
    </location>
</feature>
<protein>
    <submittedName>
        <fullName evidence="9">Carbohydrate ABC transporter permease</fullName>
    </submittedName>
</protein>
<evidence type="ECO:0000313" key="10">
    <source>
        <dbReference type="Proteomes" id="UP000678276"/>
    </source>
</evidence>
<keyword evidence="6 7" id="KW-0472">Membrane</keyword>
<evidence type="ECO:0000256" key="3">
    <source>
        <dbReference type="ARBA" id="ARBA00022475"/>
    </source>
</evidence>
<feature type="transmembrane region" description="Helical" evidence="7">
    <location>
        <begin position="181"/>
        <end position="204"/>
    </location>
</feature>
<feature type="transmembrane region" description="Helical" evidence="7">
    <location>
        <begin position="313"/>
        <end position="334"/>
    </location>
</feature>
<comment type="subcellular location">
    <subcellularLocation>
        <location evidence="1 7">Cell membrane</location>
        <topology evidence="1 7">Multi-pass membrane protein</topology>
    </subcellularLocation>
</comment>
<evidence type="ECO:0000256" key="2">
    <source>
        <dbReference type="ARBA" id="ARBA00022448"/>
    </source>
</evidence>
<gene>
    <name evidence="9" type="ORF">J6595_13415</name>
</gene>